<sequence>MPILALNVKTVKLITTTQVITSVYSAVKELIENALDANADNIEINLIDNGTSLIEVKDNGCGISKDDALFMGLSSYTSKISNFEDLDVLYTFGFRGEALNALCAVAEVTIITKTMEDIAGTSYTMDHDGQIIKYEPCHRSTGTTVQAKNLFKQLPVRRQMIINTRRANQNIKLLETLIQSFSICKPNIRIQFRIDNNVIFAKPSLNNIKEAACHVLGRKITSNMEWIEPKNIGVCIFLK</sequence>
<accession>E2BDW1</accession>
<name>E2BDW1_HARSA</name>
<evidence type="ECO:0000313" key="2">
    <source>
        <dbReference type="EMBL" id="EFN86167.1"/>
    </source>
</evidence>
<dbReference type="PROSITE" id="PS00058">
    <property type="entry name" value="DNA_MISMATCH_REPAIR_1"/>
    <property type="match status" value="1"/>
</dbReference>
<dbReference type="OMA" id="AKHERAC"/>
<dbReference type="GO" id="GO:0140664">
    <property type="term" value="F:ATP-dependent DNA damage sensor activity"/>
    <property type="evidence" value="ECO:0007669"/>
    <property type="project" value="InterPro"/>
</dbReference>
<protein>
    <submittedName>
        <fullName evidence="2">PMS1 protein-like protein 1</fullName>
    </submittedName>
</protein>
<dbReference type="GO" id="GO:0016887">
    <property type="term" value="F:ATP hydrolysis activity"/>
    <property type="evidence" value="ECO:0007669"/>
    <property type="project" value="InterPro"/>
</dbReference>
<dbReference type="STRING" id="610380.E2BDW1"/>
<evidence type="ECO:0000256" key="1">
    <source>
        <dbReference type="ARBA" id="ARBA00006082"/>
    </source>
</evidence>
<dbReference type="CDD" id="cd16926">
    <property type="entry name" value="HATPase_MutL-MLH-PMS-like"/>
    <property type="match status" value="1"/>
</dbReference>
<dbReference type="NCBIfam" id="TIGR00585">
    <property type="entry name" value="mutl"/>
    <property type="match status" value="1"/>
</dbReference>
<dbReference type="OrthoDB" id="1618453at2759"/>
<dbReference type="InParanoid" id="E2BDW1"/>
<dbReference type="Gene3D" id="3.30.565.10">
    <property type="entry name" value="Histidine kinase-like ATPase, C-terminal domain"/>
    <property type="match status" value="1"/>
</dbReference>
<gene>
    <name evidence="2" type="ORF">EAI_13640</name>
</gene>
<dbReference type="SUPFAM" id="SSF55874">
    <property type="entry name" value="ATPase domain of HSP90 chaperone/DNA topoisomerase II/histidine kinase"/>
    <property type="match status" value="1"/>
</dbReference>
<dbReference type="Proteomes" id="UP000008237">
    <property type="component" value="Unassembled WGS sequence"/>
</dbReference>
<dbReference type="PANTHER" id="PTHR10073:SF54">
    <property type="entry name" value="PMS1 PROTEIN HOMOLOG 1"/>
    <property type="match status" value="1"/>
</dbReference>
<dbReference type="PANTHER" id="PTHR10073">
    <property type="entry name" value="DNA MISMATCH REPAIR PROTEIN MLH, PMS, MUTL"/>
    <property type="match status" value="1"/>
</dbReference>
<reference evidence="2 3" key="1">
    <citation type="journal article" date="2010" name="Science">
        <title>Genomic comparison of the ants Camponotus floridanus and Harpegnathos saltator.</title>
        <authorList>
            <person name="Bonasio R."/>
            <person name="Zhang G."/>
            <person name="Ye C."/>
            <person name="Mutti N.S."/>
            <person name="Fang X."/>
            <person name="Qin N."/>
            <person name="Donahue G."/>
            <person name="Yang P."/>
            <person name="Li Q."/>
            <person name="Li C."/>
            <person name="Zhang P."/>
            <person name="Huang Z."/>
            <person name="Berger S.L."/>
            <person name="Reinberg D."/>
            <person name="Wang J."/>
            <person name="Liebig J."/>
        </authorList>
    </citation>
    <scope>NUCLEOTIDE SEQUENCE [LARGE SCALE GENOMIC DNA]</scope>
    <source>
        <strain evidence="2 3">R22 G/1</strain>
    </source>
</reference>
<dbReference type="InterPro" id="IPR014762">
    <property type="entry name" value="DNA_mismatch_repair_CS"/>
</dbReference>
<keyword evidence="3" id="KW-1185">Reference proteome</keyword>
<dbReference type="InterPro" id="IPR002099">
    <property type="entry name" value="MutL/Mlh/PMS"/>
</dbReference>
<dbReference type="GO" id="GO:0030983">
    <property type="term" value="F:mismatched DNA binding"/>
    <property type="evidence" value="ECO:0007669"/>
    <property type="project" value="InterPro"/>
</dbReference>
<dbReference type="GO" id="GO:0032389">
    <property type="term" value="C:MutLalpha complex"/>
    <property type="evidence" value="ECO:0007669"/>
    <property type="project" value="TreeGrafter"/>
</dbReference>
<proteinExistence type="inferred from homology"/>
<organism evidence="3">
    <name type="scientific">Harpegnathos saltator</name>
    <name type="common">Jerdon's jumping ant</name>
    <dbReference type="NCBI Taxonomy" id="610380"/>
    <lineage>
        <taxon>Eukaryota</taxon>
        <taxon>Metazoa</taxon>
        <taxon>Ecdysozoa</taxon>
        <taxon>Arthropoda</taxon>
        <taxon>Hexapoda</taxon>
        <taxon>Insecta</taxon>
        <taxon>Pterygota</taxon>
        <taxon>Neoptera</taxon>
        <taxon>Endopterygota</taxon>
        <taxon>Hymenoptera</taxon>
        <taxon>Apocrita</taxon>
        <taxon>Aculeata</taxon>
        <taxon>Formicoidea</taxon>
        <taxon>Formicidae</taxon>
        <taxon>Ponerinae</taxon>
        <taxon>Ponerini</taxon>
        <taxon>Harpegnathos</taxon>
    </lineage>
</organism>
<dbReference type="FunFam" id="3.30.565.10:FF:000017">
    <property type="entry name" value="PMS1 homolog 1, mismatch repair system component"/>
    <property type="match status" value="1"/>
</dbReference>
<dbReference type="GO" id="GO:0006298">
    <property type="term" value="P:mismatch repair"/>
    <property type="evidence" value="ECO:0007669"/>
    <property type="project" value="InterPro"/>
</dbReference>
<dbReference type="AlphaFoldDB" id="E2BDW1"/>
<evidence type="ECO:0000313" key="3">
    <source>
        <dbReference type="Proteomes" id="UP000008237"/>
    </source>
</evidence>
<dbReference type="InterPro" id="IPR038973">
    <property type="entry name" value="MutL/Mlh/Pms-like"/>
</dbReference>
<dbReference type="InterPro" id="IPR036890">
    <property type="entry name" value="HATPase_C_sf"/>
</dbReference>
<comment type="similarity">
    <text evidence="1">Belongs to the DNA mismatch repair MutL/HexB family.</text>
</comment>
<dbReference type="GO" id="GO:0005524">
    <property type="term" value="F:ATP binding"/>
    <property type="evidence" value="ECO:0007669"/>
    <property type="project" value="InterPro"/>
</dbReference>
<dbReference type="EMBL" id="GL447689">
    <property type="protein sequence ID" value="EFN86167.1"/>
    <property type="molecule type" value="Genomic_DNA"/>
</dbReference>
<dbReference type="Pfam" id="PF13589">
    <property type="entry name" value="HATPase_c_3"/>
    <property type="match status" value="1"/>
</dbReference>